<evidence type="ECO:0000256" key="5">
    <source>
        <dbReference type="ARBA" id="ARBA00022527"/>
    </source>
</evidence>
<dbReference type="GO" id="GO:0004674">
    <property type="term" value="F:protein serine/threonine kinase activity"/>
    <property type="evidence" value="ECO:0007669"/>
    <property type="project" value="UniProtKB-KW"/>
</dbReference>
<sequence length="557" mass="61839">MGNWITCCVRARDQVAGIPNAGTLTFPTSTEFAYYSGGTDCSHPLPVPTVSNQNSSRKKRTGIVPSPRSESEILSSPYLRALLLSELAKATTNFHSDCLLGEGGFGYVYKGWLCNDTLTAATPGSGLGVAVKKLKPRGLQGHKEWLSEVNYLGQLRHPNLVKLIGFCLEGENRLLVYEFMPRGSLENHLFPKSAPVLPWATRIKVAIAAARGLLFLHDVEPQVIYRDFKASNILLDSEFNAKLSDFGLAKSGPTGDHSHVSTQVMGTQGYTAPEYLATGKLTAKCDVYSFGVVLLELLTGRHVMDKRKAGAEQNLIEWATPYLHDKKKLFRIMDTKLEGQYPRKAATIAATLALHCVHPESRGRPDMSFVLSALEQLPSKYMSGRPLGDRKKMSKSRHKSESAFPGSVRTKHASRISEGLKEVLGEQQRTRVVQFLMKLRREFESIHGSLLNREVTPSLDVELAIVLREETRLGTQAAIESMSLLVVALLAQKSTIDTSSGNTKRSVQCYECNDFDHIAVNFPKKKRFCAYYKITGHHISVYRRRPNRSRSIPDGCQ</sequence>
<comment type="function">
    <text evidence="11">May be involved in plant defense signaling.</text>
</comment>
<dbReference type="Proteomes" id="UP001234989">
    <property type="component" value="Chromosome 12"/>
</dbReference>
<evidence type="ECO:0000256" key="11">
    <source>
        <dbReference type="ARBA" id="ARBA00054261"/>
    </source>
</evidence>
<proteinExistence type="inferred from homology"/>
<dbReference type="Gene3D" id="3.30.200.20">
    <property type="entry name" value="Phosphorylase Kinase, domain 1"/>
    <property type="match status" value="1"/>
</dbReference>
<dbReference type="GO" id="GO:0005524">
    <property type="term" value="F:ATP binding"/>
    <property type="evidence" value="ECO:0007669"/>
    <property type="project" value="UniProtKB-UniRule"/>
</dbReference>
<keyword evidence="8" id="KW-0418">Kinase</keyword>
<feature type="domain" description="Protein kinase" evidence="14">
    <location>
        <begin position="94"/>
        <end position="382"/>
    </location>
</feature>
<feature type="binding site" evidence="12">
    <location>
        <position position="133"/>
    </location>
    <ligand>
        <name>ATP</name>
        <dbReference type="ChEBI" id="CHEBI:30616"/>
    </ligand>
</feature>
<evidence type="ECO:0000313" key="15">
    <source>
        <dbReference type="EMBL" id="WMV58389.1"/>
    </source>
</evidence>
<dbReference type="Gene3D" id="1.10.510.10">
    <property type="entry name" value="Transferase(Phosphotransferase) domain 1"/>
    <property type="match status" value="1"/>
</dbReference>
<keyword evidence="7 12" id="KW-0547">Nucleotide-binding</keyword>
<dbReference type="InterPro" id="IPR001245">
    <property type="entry name" value="Ser-Thr/Tyr_kinase_cat_dom"/>
</dbReference>
<keyword evidence="10" id="KW-0472">Membrane</keyword>
<evidence type="ECO:0000256" key="9">
    <source>
        <dbReference type="ARBA" id="ARBA00022840"/>
    </source>
</evidence>
<gene>
    <name evidence="15" type="ORF">MTR67_051774</name>
</gene>
<evidence type="ECO:0000259" key="14">
    <source>
        <dbReference type="PROSITE" id="PS50011"/>
    </source>
</evidence>
<evidence type="ECO:0000256" key="13">
    <source>
        <dbReference type="SAM" id="MobiDB-lite"/>
    </source>
</evidence>
<organism evidence="15 16">
    <name type="scientific">Solanum verrucosum</name>
    <dbReference type="NCBI Taxonomy" id="315347"/>
    <lineage>
        <taxon>Eukaryota</taxon>
        <taxon>Viridiplantae</taxon>
        <taxon>Streptophyta</taxon>
        <taxon>Embryophyta</taxon>
        <taxon>Tracheophyta</taxon>
        <taxon>Spermatophyta</taxon>
        <taxon>Magnoliopsida</taxon>
        <taxon>eudicotyledons</taxon>
        <taxon>Gunneridae</taxon>
        <taxon>Pentapetalae</taxon>
        <taxon>asterids</taxon>
        <taxon>lamiids</taxon>
        <taxon>Solanales</taxon>
        <taxon>Solanaceae</taxon>
        <taxon>Solanoideae</taxon>
        <taxon>Solaneae</taxon>
        <taxon>Solanum</taxon>
    </lineage>
</organism>
<evidence type="ECO:0000256" key="1">
    <source>
        <dbReference type="ARBA" id="ARBA00004236"/>
    </source>
</evidence>
<dbReference type="PROSITE" id="PS00107">
    <property type="entry name" value="PROTEIN_KINASE_ATP"/>
    <property type="match status" value="1"/>
</dbReference>
<keyword evidence="6" id="KW-0808">Transferase</keyword>
<dbReference type="PROSITE" id="PS00108">
    <property type="entry name" value="PROTEIN_KINASE_ST"/>
    <property type="match status" value="1"/>
</dbReference>
<keyword evidence="5" id="KW-0723">Serine/threonine-protein kinase</keyword>
<evidence type="ECO:0000256" key="4">
    <source>
        <dbReference type="ARBA" id="ARBA00022475"/>
    </source>
</evidence>
<dbReference type="FunFam" id="1.10.510.10:FF:000032">
    <property type="entry name" value="Serine/threonine-protein kinase PBS1"/>
    <property type="match status" value="1"/>
</dbReference>
<keyword evidence="9 12" id="KW-0067">ATP-binding</keyword>
<dbReference type="InterPro" id="IPR017441">
    <property type="entry name" value="Protein_kinase_ATP_BS"/>
</dbReference>
<dbReference type="SUPFAM" id="SSF56112">
    <property type="entry name" value="Protein kinase-like (PK-like)"/>
    <property type="match status" value="1"/>
</dbReference>
<dbReference type="AlphaFoldDB" id="A0AAF0V6W0"/>
<evidence type="ECO:0000256" key="2">
    <source>
        <dbReference type="ARBA" id="ARBA00008684"/>
    </source>
</evidence>
<evidence type="ECO:0000256" key="8">
    <source>
        <dbReference type="ARBA" id="ARBA00022777"/>
    </source>
</evidence>
<keyword evidence="4" id="KW-1003">Cell membrane</keyword>
<feature type="region of interest" description="Disordered" evidence="13">
    <location>
        <begin position="383"/>
        <end position="413"/>
    </location>
</feature>
<evidence type="ECO:0000256" key="7">
    <source>
        <dbReference type="ARBA" id="ARBA00022741"/>
    </source>
</evidence>
<dbReference type="EC" id="2.7.11.1" evidence="3"/>
<dbReference type="InterPro" id="IPR011009">
    <property type="entry name" value="Kinase-like_dom_sf"/>
</dbReference>
<dbReference type="FunFam" id="3.30.200.20:FF:000228">
    <property type="entry name" value="Serine/threonine-protein kinase BIK1"/>
    <property type="match status" value="1"/>
</dbReference>
<accession>A0AAF0V6W0</accession>
<protein>
    <recommendedName>
        <fullName evidence="3">non-specific serine/threonine protein kinase</fullName>
        <ecNumber evidence="3">2.7.11.1</ecNumber>
    </recommendedName>
</protein>
<dbReference type="PANTHER" id="PTHR45621">
    <property type="entry name" value="OS01G0588500 PROTEIN-RELATED"/>
    <property type="match status" value="1"/>
</dbReference>
<comment type="subcellular location">
    <subcellularLocation>
        <location evidence="1">Cell membrane</location>
    </subcellularLocation>
</comment>
<evidence type="ECO:0000256" key="10">
    <source>
        <dbReference type="ARBA" id="ARBA00023136"/>
    </source>
</evidence>
<dbReference type="EMBL" id="CP133623">
    <property type="protein sequence ID" value="WMV58389.1"/>
    <property type="molecule type" value="Genomic_DNA"/>
</dbReference>
<name>A0AAF0V6W0_SOLVR</name>
<dbReference type="InterPro" id="IPR050823">
    <property type="entry name" value="Plant_Ser_Thr_Prot_Kinase"/>
</dbReference>
<evidence type="ECO:0000313" key="16">
    <source>
        <dbReference type="Proteomes" id="UP001234989"/>
    </source>
</evidence>
<comment type="similarity">
    <text evidence="2">Belongs to the protein kinase superfamily. Ser/Thr protein kinase family.</text>
</comment>
<dbReference type="PROSITE" id="PS50011">
    <property type="entry name" value="PROTEIN_KINASE_DOM"/>
    <property type="match status" value="1"/>
</dbReference>
<evidence type="ECO:0000256" key="3">
    <source>
        <dbReference type="ARBA" id="ARBA00012513"/>
    </source>
</evidence>
<reference evidence="15" key="1">
    <citation type="submission" date="2023-08" db="EMBL/GenBank/DDBJ databases">
        <title>A de novo genome assembly of Solanum verrucosum Schlechtendal, a Mexican diploid species geographically isolated from the other diploid A-genome species in potato relatives.</title>
        <authorList>
            <person name="Hosaka K."/>
        </authorList>
    </citation>
    <scope>NUCLEOTIDE SEQUENCE</scope>
    <source>
        <tissue evidence="15">Young leaves</tissue>
    </source>
</reference>
<feature type="region of interest" description="Disordered" evidence="13">
    <location>
        <begin position="47"/>
        <end position="68"/>
    </location>
</feature>
<evidence type="ECO:0000256" key="12">
    <source>
        <dbReference type="PROSITE-ProRule" id="PRU10141"/>
    </source>
</evidence>
<dbReference type="InterPro" id="IPR000719">
    <property type="entry name" value="Prot_kinase_dom"/>
</dbReference>
<keyword evidence="16" id="KW-1185">Reference proteome</keyword>
<dbReference type="InterPro" id="IPR008271">
    <property type="entry name" value="Ser/Thr_kinase_AS"/>
</dbReference>
<dbReference type="Pfam" id="PF07714">
    <property type="entry name" value="PK_Tyr_Ser-Thr"/>
    <property type="match status" value="1"/>
</dbReference>
<evidence type="ECO:0000256" key="6">
    <source>
        <dbReference type="ARBA" id="ARBA00022679"/>
    </source>
</evidence>
<dbReference type="GO" id="GO:0005886">
    <property type="term" value="C:plasma membrane"/>
    <property type="evidence" value="ECO:0007669"/>
    <property type="project" value="UniProtKB-SubCell"/>
</dbReference>